<evidence type="ECO:0000256" key="1">
    <source>
        <dbReference type="ARBA" id="ARBA00010617"/>
    </source>
</evidence>
<dbReference type="InterPro" id="IPR001128">
    <property type="entry name" value="Cyt_P450"/>
</dbReference>
<keyword evidence="9" id="KW-1185">Reference proteome</keyword>
<dbReference type="PRINTS" id="PR00359">
    <property type="entry name" value="BP450"/>
</dbReference>
<comment type="similarity">
    <text evidence="1 7">Belongs to the cytochrome P450 family.</text>
</comment>
<protein>
    <submittedName>
        <fullName evidence="8">Cytochrome P450</fullName>
    </submittedName>
</protein>
<organism evidence="8 9">
    <name type="scientific">Nocardia vulneris</name>
    <dbReference type="NCBI Taxonomy" id="1141657"/>
    <lineage>
        <taxon>Bacteria</taxon>
        <taxon>Bacillati</taxon>
        <taxon>Actinomycetota</taxon>
        <taxon>Actinomycetes</taxon>
        <taxon>Mycobacteriales</taxon>
        <taxon>Nocardiaceae</taxon>
        <taxon>Nocardia</taxon>
    </lineage>
</organism>
<gene>
    <name evidence="8" type="ORF">FG87_20225</name>
</gene>
<dbReference type="EMBL" id="JNFP01000024">
    <property type="protein sequence ID" value="KIA63190.1"/>
    <property type="molecule type" value="Genomic_DNA"/>
</dbReference>
<evidence type="ECO:0000256" key="2">
    <source>
        <dbReference type="ARBA" id="ARBA00022617"/>
    </source>
</evidence>
<dbReference type="InterPro" id="IPR036396">
    <property type="entry name" value="Cyt_P450_sf"/>
</dbReference>
<name>A0ABR4ZCZ5_9NOCA</name>
<dbReference type="PROSITE" id="PS00086">
    <property type="entry name" value="CYTOCHROME_P450"/>
    <property type="match status" value="1"/>
</dbReference>
<evidence type="ECO:0000256" key="3">
    <source>
        <dbReference type="ARBA" id="ARBA00022723"/>
    </source>
</evidence>
<dbReference type="Pfam" id="PF00067">
    <property type="entry name" value="p450"/>
    <property type="match status" value="1"/>
</dbReference>
<evidence type="ECO:0000256" key="4">
    <source>
        <dbReference type="ARBA" id="ARBA00023002"/>
    </source>
</evidence>
<evidence type="ECO:0000313" key="8">
    <source>
        <dbReference type="EMBL" id="KIA63190.1"/>
    </source>
</evidence>
<keyword evidence="2 7" id="KW-0349">Heme</keyword>
<dbReference type="SUPFAM" id="SSF48264">
    <property type="entry name" value="Cytochrome P450"/>
    <property type="match status" value="1"/>
</dbReference>
<dbReference type="InterPro" id="IPR017972">
    <property type="entry name" value="Cyt_P450_CS"/>
</dbReference>
<dbReference type="Gene3D" id="1.10.630.10">
    <property type="entry name" value="Cytochrome P450"/>
    <property type="match status" value="1"/>
</dbReference>
<dbReference type="CDD" id="cd11030">
    <property type="entry name" value="CYP105-like"/>
    <property type="match status" value="1"/>
</dbReference>
<proteinExistence type="inferred from homology"/>
<evidence type="ECO:0000256" key="5">
    <source>
        <dbReference type="ARBA" id="ARBA00023004"/>
    </source>
</evidence>
<dbReference type="PANTHER" id="PTHR46696:SF1">
    <property type="entry name" value="CYTOCHROME P450 YJIB-RELATED"/>
    <property type="match status" value="1"/>
</dbReference>
<sequence>MTELTTVFAIPSDRPAGCPFDPPVELGALRARNPLTRMVFPDGHHGWLATGYATVRAILADPRFSARAELTHSPIVDLGPLPPAPPGDFLNLDAPEHTRYRKLLAGKFTVRRMQLLTAHVAQVSAEYLDAMETCGGPLDLLTAFAYPIPALVICELLGVPDNDRPRFQHLVADLVTKMNDPNIPLEQGLAVFEEARHYMRRLAADKRRAPTDDLLSELTATELGEDELTGVAVLLLIGGFDTTANMLALGTFALLRHPEQLSALRADPGSADRAIEELMRYLTLAHTLTRSALQDVEVAGQIIKAGETVALSAHAANRDPARFPDPDTLDLRRNATGHLGFGHGVHQCLGQQLARVELRTALPALLSRFPTLRLAVPPNEVPLRPEGLGTYGVQQLPVTW</sequence>
<keyword evidence="3 7" id="KW-0479">Metal-binding</keyword>
<comment type="caution">
    <text evidence="8">The sequence shown here is derived from an EMBL/GenBank/DDBJ whole genome shotgun (WGS) entry which is preliminary data.</text>
</comment>
<dbReference type="PANTHER" id="PTHR46696">
    <property type="entry name" value="P450, PUTATIVE (EUROFUNG)-RELATED"/>
    <property type="match status" value="1"/>
</dbReference>
<accession>A0ABR4ZCZ5</accession>
<evidence type="ECO:0000256" key="6">
    <source>
        <dbReference type="ARBA" id="ARBA00023033"/>
    </source>
</evidence>
<evidence type="ECO:0000313" key="9">
    <source>
        <dbReference type="Proteomes" id="UP000031364"/>
    </source>
</evidence>
<keyword evidence="4 7" id="KW-0560">Oxidoreductase</keyword>
<dbReference type="Proteomes" id="UP000031364">
    <property type="component" value="Unassembled WGS sequence"/>
</dbReference>
<dbReference type="RefSeq" id="WP_043672915.1">
    <property type="nucleotide sequence ID" value="NZ_BDCI01000003.1"/>
</dbReference>
<evidence type="ECO:0000256" key="7">
    <source>
        <dbReference type="RuleBase" id="RU000461"/>
    </source>
</evidence>
<keyword evidence="5 7" id="KW-0408">Iron</keyword>
<keyword evidence="6 7" id="KW-0503">Monooxygenase</keyword>
<dbReference type="PRINTS" id="PR00385">
    <property type="entry name" value="P450"/>
</dbReference>
<reference evidence="8 9" key="1">
    <citation type="journal article" date="2014" name="Int. J. Syst. Evol. Microbiol.">
        <title>Nocardia vulneris sp. nov., isolated from wounds of human patients in North America.</title>
        <authorList>
            <person name="Lasker B.A."/>
            <person name="Bell M."/>
            <person name="Klenk H.P."/>
            <person name="Sproer C."/>
            <person name="Schumann C."/>
            <person name="Schumann P."/>
            <person name="Brown J.M."/>
        </authorList>
    </citation>
    <scope>NUCLEOTIDE SEQUENCE [LARGE SCALE GENOMIC DNA]</scope>
    <source>
        <strain evidence="8 9">W9851</strain>
    </source>
</reference>
<dbReference type="InterPro" id="IPR002397">
    <property type="entry name" value="Cyt_P450_B"/>
</dbReference>